<dbReference type="InterPro" id="IPR036397">
    <property type="entry name" value="RNaseH_sf"/>
</dbReference>
<dbReference type="NCBIfam" id="NF033594">
    <property type="entry name" value="transpos_ISNCY_2"/>
    <property type="match status" value="1"/>
</dbReference>
<dbReference type="AlphaFoldDB" id="A0A0G1MDW9"/>
<dbReference type="GO" id="GO:0003676">
    <property type="term" value="F:nucleic acid binding"/>
    <property type="evidence" value="ECO:0007669"/>
    <property type="project" value="InterPro"/>
</dbReference>
<evidence type="ECO:0000313" key="3">
    <source>
        <dbReference type="Proteomes" id="UP000033999"/>
    </source>
</evidence>
<proteinExistence type="predicted"/>
<dbReference type="PROSITE" id="PS50994">
    <property type="entry name" value="INTEGRASE"/>
    <property type="match status" value="1"/>
</dbReference>
<gene>
    <name evidence="2" type="ORF">UX10_C0030G0002</name>
</gene>
<feature type="domain" description="Integrase catalytic" evidence="1">
    <location>
        <begin position="139"/>
        <end position="322"/>
    </location>
</feature>
<organism evidence="2 3">
    <name type="scientific">Candidatus Magasanikbacteria bacterium GW2011_GWA2_45_39</name>
    <dbReference type="NCBI Taxonomy" id="1619041"/>
    <lineage>
        <taxon>Bacteria</taxon>
        <taxon>Candidatus Magasanikiibacteriota</taxon>
    </lineage>
</organism>
<comment type="caution">
    <text evidence="2">The sequence shown here is derived from an EMBL/GenBank/DDBJ whole genome shotgun (WGS) entry which is preliminary data.</text>
</comment>
<dbReference type="EMBL" id="LCKX01000030">
    <property type="protein sequence ID" value="KKU06516.1"/>
    <property type="molecule type" value="Genomic_DNA"/>
</dbReference>
<dbReference type="PANTHER" id="PTHR35004">
    <property type="entry name" value="TRANSPOSASE RV3428C-RELATED"/>
    <property type="match status" value="1"/>
</dbReference>
<name>A0A0G1MDW9_9BACT</name>
<accession>A0A0G1MDW9</accession>
<dbReference type="InterPro" id="IPR001584">
    <property type="entry name" value="Integrase_cat-core"/>
</dbReference>
<sequence length="438" mass="51478">MDQNQLIIMTKREARRYEIVKNLLAKKIDGTEAAKQLNLSIRQTKRLKAVVNLFGIKGIIHGNRGRKGNRQIARNIINKAKEYLKEIYHDFNPLLAQEHLRDDHKILLSKETVRQIMITEKLWLPKKKTNVKKHFWRERKDNYGEIQQFDGSYHNWFEGRNEMVVGLEQCLLLSVDDATGKITKGVFGYNEGVVPVFRFWKGYFEEKGLPSAIYLDKFSTYKVNHKNAVDNKELMTQFERAMNQLGVRVIHANSPQAKGRVEKMNGTLQRRLVKEMRLNKINTIEDANKFLKEIFIPKFNRQFAVIPKKENDLHRKLNIVEKNNLDKILSIQSERIINNDYTVQFKNRYFQLTKTQPTAVYKKDKVTVEESLNGEIKISVRNHYLTYLCLPERPKKAINVQLVALTTRQPTNWKPPVNHPWRRQLLFTKKQPTLSAVK</sequence>
<dbReference type="GO" id="GO:0015074">
    <property type="term" value="P:DNA integration"/>
    <property type="evidence" value="ECO:0007669"/>
    <property type="project" value="InterPro"/>
</dbReference>
<dbReference type="PANTHER" id="PTHR35004:SF7">
    <property type="entry name" value="INTEGRASE PROTEIN"/>
    <property type="match status" value="1"/>
</dbReference>
<evidence type="ECO:0000313" key="2">
    <source>
        <dbReference type="EMBL" id="KKU06516.1"/>
    </source>
</evidence>
<protein>
    <recommendedName>
        <fullName evidence="1">Integrase catalytic domain-containing protein</fullName>
    </recommendedName>
</protein>
<reference evidence="2 3" key="1">
    <citation type="journal article" date="2015" name="Nature">
        <title>rRNA introns, odd ribosomes, and small enigmatic genomes across a large radiation of phyla.</title>
        <authorList>
            <person name="Brown C.T."/>
            <person name="Hug L.A."/>
            <person name="Thomas B.C."/>
            <person name="Sharon I."/>
            <person name="Castelle C.J."/>
            <person name="Singh A."/>
            <person name="Wilkins M.J."/>
            <person name="Williams K.H."/>
            <person name="Banfield J.F."/>
        </authorList>
    </citation>
    <scope>NUCLEOTIDE SEQUENCE [LARGE SCALE GENOMIC DNA]</scope>
</reference>
<dbReference type="Proteomes" id="UP000033999">
    <property type="component" value="Unassembled WGS sequence"/>
</dbReference>
<dbReference type="InterPro" id="IPR012337">
    <property type="entry name" value="RNaseH-like_sf"/>
</dbReference>
<dbReference type="Gene3D" id="3.30.420.10">
    <property type="entry name" value="Ribonuclease H-like superfamily/Ribonuclease H"/>
    <property type="match status" value="1"/>
</dbReference>
<dbReference type="SUPFAM" id="SSF53098">
    <property type="entry name" value="Ribonuclease H-like"/>
    <property type="match status" value="1"/>
</dbReference>
<dbReference type="InterPro" id="IPR047797">
    <property type="entry name" value="ISNCY_transpos"/>
</dbReference>
<evidence type="ECO:0000259" key="1">
    <source>
        <dbReference type="PROSITE" id="PS50994"/>
    </source>
</evidence>